<gene>
    <name evidence="13" type="ORF">X975_15424</name>
</gene>
<dbReference type="PIRSF" id="PIRSF016262">
    <property type="entry name" value="LPLase"/>
    <property type="match status" value="1"/>
</dbReference>
<evidence type="ECO:0000256" key="1">
    <source>
        <dbReference type="ARBA" id="ARBA00004173"/>
    </source>
</evidence>
<dbReference type="EC" id="2.3.1.181" evidence="4"/>
<dbReference type="FunFam" id="3.30.930.10:FF:000035">
    <property type="entry name" value="Putative lipoyltransferase 2, mitochondrial"/>
    <property type="match status" value="1"/>
</dbReference>
<dbReference type="PANTHER" id="PTHR10993:SF7">
    <property type="entry name" value="LIPOYLTRANSFERASE 2, MITOCHONDRIAL-RELATED"/>
    <property type="match status" value="1"/>
</dbReference>
<feature type="binding site" evidence="10">
    <location>
        <begin position="166"/>
        <end position="168"/>
    </location>
    <ligand>
        <name>substrate</name>
    </ligand>
</feature>
<dbReference type="GO" id="GO:0005739">
    <property type="term" value="C:mitochondrion"/>
    <property type="evidence" value="ECO:0007669"/>
    <property type="project" value="UniProtKB-SubCell"/>
</dbReference>
<proteinExistence type="inferred from homology"/>
<keyword evidence="5 13" id="KW-0808">Transferase</keyword>
<organism evidence="13 14">
    <name type="scientific">Stegodyphus mimosarum</name>
    <name type="common">African social velvet spider</name>
    <dbReference type="NCBI Taxonomy" id="407821"/>
    <lineage>
        <taxon>Eukaryota</taxon>
        <taxon>Metazoa</taxon>
        <taxon>Ecdysozoa</taxon>
        <taxon>Arthropoda</taxon>
        <taxon>Chelicerata</taxon>
        <taxon>Arachnida</taxon>
        <taxon>Araneae</taxon>
        <taxon>Araneomorphae</taxon>
        <taxon>Entelegynae</taxon>
        <taxon>Eresoidea</taxon>
        <taxon>Eresidae</taxon>
        <taxon>Stegodyphus</taxon>
    </lineage>
</organism>
<feature type="non-terminal residue" evidence="13">
    <location>
        <position position="207"/>
    </location>
</feature>
<evidence type="ECO:0000313" key="13">
    <source>
        <dbReference type="EMBL" id="KFM72045.1"/>
    </source>
</evidence>
<comment type="similarity">
    <text evidence="3">Belongs to the LipB family.</text>
</comment>
<accession>A0A087U3V6</accession>
<evidence type="ECO:0000256" key="7">
    <source>
        <dbReference type="ARBA" id="ARBA00030797"/>
    </source>
</evidence>
<evidence type="ECO:0000256" key="2">
    <source>
        <dbReference type="ARBA" id="ARBA00004821"/>
    </source>
</evidence>
<dbReference type="OrthoDB" id="19908at2759"/>
<evidence type="ECO:0000256" key="9">
    <source>
        <dbReference type="PIRSR" id="PIRSR016262-1"/>
    </source>
</evidence>
<dbReference type="PANTHER" id="PTHR10993">
    <property type="entry name" value="OCTANOYLTRANSFERASE"/>
    <property type="match status" value="1"/>
</dbReference>
<dbReference type="UniPathway" id="UPA00538">
    <property type="reaction ID" value="UER00592"/>
</dbReference>
<dbReference type="Proteomes" id="UP000054359">
    <property type="component" value="Unassembled WGS sequence"/>
</dbReference>
<feature type="active site" description="Acyl-thioester intermediate" evidence="9">
    <location>
        <position position="184"/>
    </location>
</feature>
<dbReference type="SUPFAM" id="SSF55681">
    <property type="entry name" value="Class II aaRS and biotin synthetases"/>
    <property type="match status" value="1"/>
</dbReference>
<dbReference type="InterPro" id="IPR000544">
    <property type="entry name" value="Octanoyltransferase"/>
</dbReference>
<protein>
    <recommendedName>
        <fullName evidence="4">lipoyl(octanoyl) transferase</fullName>
        <ecNumber evidence="4">2.3.1.181</ecNumber>
    </recommendedName>
    <alternativeName>
        <fullName evidence="7">Lipoate-protein ligase B</fullName>
    </alternativeName>
    <alternativeName>
        <fullName evidence="8">Lipoyl/octanoyl transferase</fullName>
    </alternativeName>
</protein>
<dbReference type="InterPro" id="IPR020605">
    <property type="entry name" value="Octanoyltransferase_CS"/>
</dbReference>
<dbReference type="GO" id="GO:0033819">
    <property type="term" value="F:lipoyl(octanoyl) transferase activity"/>
    <property type="evidence" value="ECO:0007669"/>
    <property type="project" value="UniProtKB-EC"/>
</dbReference>
<feature type="site" description="Lowers pKa of active site Cys" evidence="11">
    <location>
        <position position="150"/>
    </location>
</feature>
<evidence type="ECO:0000256" key="8">
    <source>
        <dbReference type="ARBA" id="ARBA00033331"/>
    </source>
</evidence>
<dbReference type="AlphaFoldDB" id="A0A087U3V6"/>
<dbReference type="GO" id="GO:0009249">
    <property type="term" value="P:protein lipoylation"/>
    <property type="evidence" value="ECO:0007669"/>
    <property type="project" value="InterPro"/>
</dbReference>
<feature type="domain" description="BPL/LPL catalytic" evidence="12">
    <location>
        <begin position="42"/>
        <end position="207"/>
    </location>
</feature>
<dbReference type="InterPro" id="IPR004143">
    <property type="entry name" value="BPL_LPL_catalytic"/>
</dbReference>
<dbReference type="NCBIfam" id="NF010925">
    <property type="entry name" value="PRK14345.1"/>
    <property type="match status" value="1"/>
</dbReference>
<evidence type="ECO:0000256" key="3">
    <source>
        <dbReference type="ARBA" id="ARBA00007907"/>
    </source>
</evidence>
<keyword evidence="14" id="KW-1185">Reference proteome</keyword>
<comment type="pathway">
    <text evidence="2">Protein modification; protein lipoylation via endogenous pathway; protein N(6)-(lipoyl)lysine from octanoyl-[acyl-carrier-protein]: step 1/2.</text>
</comment>
<dbReference type="Gene3D" id="3.30.930.10">
    <property type="entry name" value="Bira Bifunctional Protein, Domain 2"/>
    <property type="match status" value="1"/>
</dbReference>
<dbReference type="PROSITE" id="PS01313">
    <property type="entry name" value="LIPB"/>
    <property type="match status" value="1"/>
</dbReference>
<dbReference type="EMBL" id="KK118034">
    <property type="protein sequence ID" value="KFM72045.1"/>
    <property type="molecule type" value="Genomic_DNA"/>
</dbReference>
<evidence type="ECO:0000256" key="10">
    <source>
        <dbReference type="PIRSR" id="PIRSR016262-2"/>
    </source>
</evidence>
<evidence type="ECO:0000256" key="5">
    <source>
        <dbReference type="ARBA" id="ARBA00022679"/>
    </source>
</evidence>
<dbReference type="Pfam" id="PF21948">
    <property type="entry name" value="LplA-B_cat"/>
    <property type="match status" value="1"/>
</dbReference>
<reference evidence="13 14" key="1">
    <citation type="submission" date="2013-11" db="EMBL/GenBank/DDBJ databases">
        <title>Genome sequencing of Stegodyphus mimosarum.</title>
        <authorList>
            <person name="Bechsgaard J."/>
        </authorList>
    </citation>
    <scope>NUCLEOTIDE SEQUENCE [LARGE SCALE GENOMIC DNA]</scope>
</reference>
<evidence type="ECO:0000256" key="11">
    <source>
        <dbReference type="PIRSR" id="PIRSR016262-3"/>
    </source>
</evidence>
<sequence length="207" mass="23151">MISNVPTICVRKLGQVGFKEAFRLQKEAYQNVLETMYNSNSKFANGYLFLVEHNPVYTVGIRNKQYIQDEQKLKALGADFIVTDRGGLITFHGPGQLVCYPVIYLGNFCAKKSIKWYVRQLENCVIGTCADFGLKATLTKDVGIWIDNKKIAAIGIHASRYITTHGVAINSNVDLNWFSHIVPCGLANKGVTSLSEELRRNVTVEET</sequence>
<name>A0A087U3V6_STEMI</name>
<dbReference type="OMA" id="PPMGIRD"/>
<dbReference type="STRING" id="407821.A0A087U3V6"/>
<dbReference type="NCBIfam" id="TIGR00214">
    <property type="entry name" value="lipB"/>
    <property type="match status" value="1"/>
</dbReference>
<evidence type="ECO:0000259" key="12">
    <source>
        <dbReference type="PROSITE" id="PS51733"/>
    </source>
</evidence>
<comment type="subcellular location">
    <subcellularLocation>
        <location evidence="1">Mitochondrion</location>
    </subcellularLocation>
</comment>
<feature type="binding site" evidence="10">
    <location>
        <begin position="153"/>
        <end position="155"/>
    </location>
    <ligand>
        <name>substrate</name>
    </ligand>
</feature>
<dbReference type="CDD" id="cd16444">
    <property type="entry name" value="LipB"/>
    <property type="match status" value="1"/>
</dbReference>
<dbReference type="InterPro" id="IPR045864">
    <property type="entry name" value="aa-tRNA-synth_II/BPL/LPL"/>
</dbReference>
<evidence type="ECO:0000313" key="14">
    <source>
        <dbReference type="Proteomes" id="UP000054359"/>
    </source>
</evidence>
<keyword evidence="6" id="KW-0012">Acyltransferase</keyword>
<dbReference type="PROSITE" id="PS51733">
    <property type="entry name" value="BPL_LPL_CATALYTIC"/>
    <property type="match status" value="1"/>
</dbReference>
<feature type="binding site" evidence="10">
    <location>
        <begin position="85"/>
        <end position="92"/>
    </location>
    <ligand>
        <name>substrate</name>
    </ligand>
</feature>
<evidence type="ECO:0000256" key="6">
    <source>
        <dbReference type="ARBA" id="ARBA00023315"/>
    </source>
</evidence>
<evidence type="ECO:0000256" key="4">
    <source>
        <dbReference type="ARBA" id="ARBA00012334"/>
    </source>
</evidence>